<evidence type="ECO:0000313" key="1">
    <source>
        <dbReference type="EMBL" id="CAK6982412.1"/>
    </source>
</evidence>
<gene>
    <name evidence="1" type="ORF">FSCOSCO3_A018212</name>
</gene>
<comment type="caution">
    <text evidence="1">The sequence shown here is derived from an EMBL/GenBank/DDBJ whole genome shotgun (WGS) entry which is preliminary data.</text>
</comment>
<dbReference type="EMBL" id="CAWUFR010001012">
    <property type="protein sequence ID" value="CAK6982412.1"/>
    <property type="molecule type" value="Genomic_DNA"/>
</dbReference>
<sequence length="121" mass="13748">MFSLAALRAERTMNCTFCPALFNVVTQKYTNTVTEWNVLDLKLDGPHIFCVQTLTLTELWSVNIGDEDPQCFVLVSWVTRGRGSENRSFHVSLPPVFRLHGGFAAFNYNSTYNPNPNLLYP</sequence>
<dbReference type="AlphaFoldDB" id="A0AAV1QHI0"/>
<reference evidence="1 2" key="1">
    <citation type="submission" date="2024-01" db="EMBL/GenBank/DDBJ databases">
        <authorList>
            <person name="Alioto T."/>
            <person name="Alioto T."/>
            <person name="Gomez Garrido J."/>
        </authorList>
    </citation>
    <scope>NUCLEOTIDE SEQUENCE [LARGE SCALE GENOMIC DNA]</scope>
</reference>
<keyword evidence="2" id="KW-1185">Reference proteome</keyword>
<proteinExistence type="predicted"/>
<organism evidence="1 2">
    <name type="scientific">Scomber scombrus</name>
    <name type="common">Atlantic mackerel</name>
    <name type="synonym">Scomber vernalis</name>
    <dbReference type="NCBI Taxonomy" id="13677"/>
    <lineage>
        <taxon>Eukaryota</taxon>
        <taxon>Metazoa</taxon>
        <taxon>Chordata</taxon>
        <taxon>Craniata</taxon>
        <taxon>Vertebrata</taxon>
        <taxon>Euteleostomi</taxon>
        <taxon>Actinopterygii</taxon>
        <taxon>Neopterygii</taxon>
        <taxon>Teleostei</taxon>
        <taxon>Neoteleostei</taxon>
        <taxon>Acanthomorphata</taxon>
        <taxon>Pelagiaria</taxon>
        <taxon>Scombriformes</taxon>
        <taxon>Scombridae</taxon>
        <taxon>Scomber</taxon>
    </lineage>
</organism>
<dbReference type="Proteomes" id="UP001314229">
    <property type="component" value="Unassembled WGS sequence"/>
</dbReference>
<evidence type="ECO:0000313" key="2">
    <source>
        <dbReference type="Proteomes" id="UP001314229"/>
    </source>
</evidence>
<accession>A0AAV1QHI0</accession>
<name>A0AAV1QHI0_SCOSC</name>
<protein>
    <submittedName>
        <fullName evidence="1">Uncharacterized protein</fullName>
    </submittedName>
</protein>